<dbReference type="InterPro" id="IPR001611">
    <property type="entry name" value="Leu-rich_rpt"/>
</dbReference>
<evidence type="ECO:0000256" key="1">
    <source>
        <dbReference type="ARBA" id="ARBA00022614"/>
    </source>
</evidence>
<evidence type="ECO:0000256" key="2">
    <source>
        <dbReference type="ARBA" id="ARBA00022737"/>
    </source>
</evidence>
<dbReference type="InterPro" id="IPR032675">
    <property type="entry name" value="LRR_dom_sf"/>
</dbReference>
<evidence type="ECO:0000313" key="4">
    <source>
        <dbReference type="Proteomes" id="UP000515156"/>
    </source>
</evidence>
<feature type="compositionally biased region" description="Basic and acidic residues" evidence="3">
    <location>
        <begin position="562"/>
        <end position="578"/>
    </location>
</feature>
<dbReference type="PANTHER" id="PTHR45712">
    <property type="entry name" value="AGAP008170-PA"/>
    <property type="match status" value="1"/>
</dbReference>
<dbReference type="Proteomes" id="UP000515156">
    <property type="component" value="Chromosome 3"/>
</dbReference>
<evidence type="ECO:0000313" key="5">
    <source>
        <dbReference type="RefSeq" id="XP_030050972.1"/>
    </source>
</evidence>
<organism evidence="4 5">
    <name type="scientific">Microcaecilia unicolor</name>
    <dbReference type="NCBI Taxonomy" id="1415580"/>
    <lineage>
        <taxon>Eukaryota</taxon>
        <taxon>Metazoa</taxon>
        <taxon>Chordata</taxon>
        <taxon>Craniata</taxon>
        <taxon>Vertebrata</taxon>
        <taxon>Euteleostomi</taxon>
        <taxon>Amphibia</taxon>
        <taxon>Gymnophiona</taxon>
        <taxon>Siphonopidae</taxon>
        <taxon>Microcaecilia</taxon>
    </lineage>
</organism>
<dbReference type="GeneID" id="115464759"/>
<accession>A0A6P7X5U3</accession>
<dbReference type="KEGG" id="muo:115464759"/>
<dbReference type="GO" id="GO:0005615">
    <property type="term" value="C:extracellular space"/>
    <property type="evidence" value="ECO:0007669"/>
    <property type="project" value="TreeGrafter"/>
</dbReference>
<dbReference type="FunFam" id="3.80.10.10:FF:001360">
    <property type="entry name" value="Uncharacterized protein"/>
    <property type="match status" value="1"/>
</dbReference>
<dbReference type="SMART" id="SM00369">
    <property type="entry name" value="LRR_TYP"/>
    <property type="match status" value="9"/>
</dbReference>
<keyword evidence="4" id="KW-1185">Reference proteome</keyword>
<dbReference type="PANTHER" id="PTHR45712:SF1">
    <property type="entry name" value="NEPHROCAN"/>
    <property type="match status" value="1"/>
</dbReference>
<keyword evidence="1" id="KW-0433">Leucine-rich repeat</keyword>
<dbReference type="SMART" id="SM00364">
    <property type="entry name" value="LRR_BAC"/>
    <property type="match status" value="5"/>
</dbReference>
<dbReference type="InParanoid" id="A0A6P7X5U3"/>
<dbReference type="InterPro" id="IPR003591">
    <property type="entry name" value="Leu-rich_rpt_typical-subtyp"/>
</dbReference>
<gene>
    <name evidence="5" type="primary">LOC115464759</name>
</gene>
<dbReference type="SUPFAM" id="SSF52058">
    <property type="entry name" value="L domain-like"/>
    <property type="match status" value="2"/>
</dbReference>
<evidence type="ECO:0000256" key="3">
    <source>
        <dbReference type="SAM" id="MobiDB-lite"/>
    </source>
</evidence>
<dbReference type="InterPro" id="IPR050333">
    <property type="entry name" value="SLRP"/>
</dbReference>
<sequence length="593" mass="66469">MPQDAGDPPGPTTCRKPRVCHGAQSLEAEGTEEQLFGQSSQTDQFPGLPPGFVVDDDIFPKSHDNIVKTVSESVLQKSLCKKRMLGFYFWCLLFHLHNCLGVCPRRCSCDAARSVQCYRITEVPAGISIATRLYVSHSKIKHLQVSDVSGIAGLEELILFSSGIEVIENSTFRALSTLKTLELQKNKLTQIPGSLPSNLEVLKLGDNTIRSIYQSDFEGLQKLRVLEIQNNMITILPSNILSPLFNLQSLNLDSNSLESVIGPLQLLHLKHLSLANNRLHVFPGNYFAPLQHLQFLSLAGNLLTKVPQGLPRSLLSLNLERNHIKNVRFGDMRHLENLIELFLSANQLSSMDGAQVLSNITILEVARNRLKAIPLRLPSKLQKLDCSNNLIPKATEPDFQGLHDLKHLFLDNNVVSFFEDGALQKCVQLSNLALEQNLLTAIPLRLPDTLARLDLKGNSIEDIREQELKGLNQLQVLNLRNNKISAIDGKVLECLPRLQHLYLDGNPWNCTCDLLRVKKLLKKKGTDVQSGQCMEPEESHGESWMSSRKILQHCKDSPYPTDNEKEVSQSAKLDEKIGTKIQMDDDDYDYEID</sequence>
<dbReference type="Pfam" id="PF13855">
    <property type="entry name" value="LRR_8"/>
    <property type="match status" value="4"/>
</dbReference>
<proteinExistence type="predicted"/>
<keyword evidence="2" id="KW-0677">Repeat</keyword>
<feature type="region of interest" description="Disordered" evidence="3">
    <location>
        <begin position="554"/>
        <end position="578"/>
    </location>
</feature>
<dbReference type="SMART" id="SM00365">
    <property type="entry name" value="LRR_SD22"/>
    <property type="match status" value="7"/>
</dbReference>
<dbReference type="PROSITE" id="PS51450">
    <property type="entry name" value="LRR"/>
    <property type="match status" value="4"/>
</dbReference>
<dbReference type="RefSeq" id="XP_030050972.1">
    <property type="nucleotide sequence ID" value="XM_030195112.1"/>
</dbReference>
<dbReference type="OrthoDB" id="2020019at2759"/>
<dbReference type="Gene3D" id="3.80.10.10">
    <property type="entry name" value="Ribonuclease Inhibitor"/>
    <property type="match status" value="5"/>
</dbReference>
<protein>
    <submittedName>
        <fullName evidence="5">Nephrocan-like</fullName>
    </submittedName>
</protein>
<dbReference type="AlphaFoldDB" id="A0A6P7X5U3"/>
<name>A0A6P7X5U3_9AMPH</name>
<reference evidence="5" key="1">
    <citation type="submission" date="2025-08" db="UniProtKB">
        <authorList>
            <consortium name="RefSeq"/>
        </authorList>
    </citation>
    <scope>IDENTIFICATION</scope>
</reference>